<feature type="compositionally biased region" description="Acidic residues" evidence="1">
    <location>
        <begin position="41"/>
        <end position="54"/>
    </location>
</feature>
<feature type="compositionally biased region" description="Basic and acidic residues" evidence="1">
    <location>
        <begin position="55"/>
        <end position="72"/>
    </location>
</feature>
<name>A0A0B7ANC1_9EUPU</name>
<dbReference type="EMBL" id="HACG01035649">
    <property type="protein sequence ID" value="CEK82514.1"/>
    <property type="molecule type" value="Transcribed_RNA"/>
</dbReference>
<evidence type="ECO:0000256" key="1">
    <source>
        <dbReference type="SAM" id="MobiDB-lite"/>
    </source>
</evidence>
<evidence type="ECO:0000313" key="2">
    <source>
        <dbReference type="EMBL" id="CEK82514.1"/>
    </source>
</evidence>
<reference evidence="2" key="1">
    <citation type="submission" date="2014-12" db="EMBL/GenBank/DDBJ databases">
        <title>Insight into the proteome of Arion vulgaris.</title>
        <authorList>
            <person name="Aradska J."/>
            <person name="Bulat T."/>
            <person name="Smidak R."/>
            <person name="Sarate P."/>
            <person name="Gangsoo J."/>
            <person name="Sialana F."/>
            <person name="Bilban M."/>
            <person name="Lubec G."/>
        </authorList>
    </citation>
    <scope>NUCLEOTIDE SEQUENCE</scope>
    <source>
        <tissue evidence="2">Skin</tissue>
    </source>
</reference>
<feature type="region of interest" description="Disordered" evidence="1">
    <location>
        <begin position="1"/>
        <end position="137"/>
    </location>
</feature>
<gene>
    <name evidence="2" type="primary">ORF131986</name>
</gene>
<protein>
    <submittedName>
        <fullName evidence="2">Uncharacterized protein</fullName>
    </submittedName>
</protein>
<accession>A0A0B7ANC1</accession>
<proteinExistence type="predicted"/>
<sequence length="137" mass="15551">RSQTMEGGQVLYHTVTGLRPDLSGPSKVPELLNRIDTFSEGSDDDVDEEEDDVDESVHDDENADLDKNEENRVGSGDDSAADDDNKISRHPSRQKDETAEEKKERKKQVKDAQKERRLTKLPKHIKKRQVKLGAQKK</sequence>
<feature type="compositionally biased region" description="Basic and acidic residues" evidence="1">
    <location>
        <begin position="83"/>
        <end position="118"/>
    </location>
</feature>
<organism evidence="2">
    <name type="scientific">Arion vulgaris</name>
    <dbReference type="NCBI Taxonomy" id="1028688"/>
    <lineage>
        <taxon>Eukaryota</taxon>
        <taxon>Metazoa</taxon>
        <taxon>Spiralia</taxon>
        <taxon>Lophotrochozoa</taxon>
        <taxon>Mollusca</taxon>
        <taxon>Gastropoda</taxon>
        <taxon>Heterobranchia</taxon>
        <taxon>Euthyneura</taxon>
        <taxon>Panpulmonata</taxon>
        <taxon>Eupulmonata</taxon>
        <taxon>Stylommatophora</taxon>
        <taxon>Helicina</taxon>
        <taxon>Arionoidea</taxon>
        <taxon>Arionidae</taxon>
        <taxon>Arion</taxon>
    </lineage>
</organism>
<feature type="non-terminal residue" evidence="2">
    <location>
        <position position="1"/>
    </location>
</feature>
<feature type="compositionally biased region" description="Basic residues" evidence="1">
    <location>
        <begin position="119"/>
        <end position="137"/>
    </location>
</feature>
<dbReference type="AlphaFoldDB" id="A0A0B7ANC1"/>